<dbReference type="AlphaFoldDB" id="A0A1A9RBM0"/>
<organism evidence="3 4">
    <name type="scientific">Eikenella corrodens</name>
    <dbReference type="NCBI Taxonomy" id="539"/>
    <lineage>
        <taxon>Bacteria</taxon>
        <taxon>Pseudomonadati</taxon>
        <taxon>Pseudomonadota</taxon>
        <taxon>Betaproteobacteria</taxon>
        <taxon>Neisseriales</taxon>
        <taxon>Neisseriaceae</taxon>
        <taxon>Eikenella</taxon>
    </lineage>
</organism>
<accession>A0A1A9RBM0</accession>
<dbReference type="SUPFAM" id="SSF56988">
    <property type="entry name" value="Anthrax protective antigen"/>
    <property type="match status" value="1"/>
</dbReference>
<sequence length="426" mass="47141">MKTNEKPPATQILLPILIFAALGMGLWFAFPDLRASSGGHAQENNPPITTLDASGISLGKEPEPIAAIPPLETEPPVPPQDDKQQPAALGSYPLAEHSWGDTFNPQKSTPSQGYFVWYINTNQPKQVIGRETVSSIAINYPFDQFLKIPSEDFGAYWVGQLHVPQRGAYRISADISWAKMRVMLNRHIIAESENSSENQMVWLEPGDYLLEVEYINNWHTTSFQLTVAPVIEEMDSSDLPAAVAARQLPAQTVAYAVSVNESSSRNNSLILQAPTGNTPYILILSSSNAVQWDIQGRAPELVIYNNASSGSTVHTTGHVPKIAWKNRIPYDIINQKVSSCHCTVHDFHCNNSRTSLKELAADIRQLTGFPLQGFSGEYRTNYLPIPQTIVNSASIANNARQLQEIEQARQACAKRNNAGFEDMMQR</sequence>
<dbReference type="EMBL" id="LXSF01000012">
    <property type="protein sequence ID" value="OAM15327.1"/>
    <property type="molecule type" value="Genomic_DNA"/>
</dbReference>
<dbReference type="Proteomes" id="UP000078003">
    <property type="component" value="Unassembled WGS sequence"/>
</dbReference>
<feature type="transmembrane region" description="Helical" evidence="2">
    <location>
        <begin position="12"/>
        <end position="30"/>
    </location>
</feature>
<keyword evidence="2" id="KW-0472">Membrane</keyword>
<comment type="caution">
    <text evidence="3">The sequence shown here is derived from an EMBL/GenBank/DDBJ whole genome shotgun (WGS) entry which is preliminary data.</text>
</comment>
<keyword evidence="2" id="KW-1133">Transmembrane helix</keyword>
<evidence type="ECO:0000313" key="3">
    <source>
        <dbReference type="EMBL" id="OAM15327.1"/>
    </source>
</evidence>
<evidence type="ECO:0000256" key="2">
    <source>
        <dbReference type="SAM" id="Phobius"/>
    </source>
</evidence>
<evidence type="ECO:0000313" key="4">
    <source>
        <dbReference type="Proteomes" id="UP000078003"/>
    </source>
</evidence>
<protein>
    <recommendedName>
        <fullName evidence="5">PA14 domain-containing protein</fullName>
    </recommendedName>
</protein>
<keyword evidence="2" id="KW-0812">Transmembrane</keyword>
<gene>
    <name evidence="3" type="ORF">A7P85_09095</name>
</gene>
<name>A0A1A9RBM0_EIKCO</name>
<proteinExistence type="predicted"/>
<dbReference type="Gene3D" id="3.90.182.10">
    <property type="entry name" value="Toxin - Anthrax Protective Antigen,domain 1"/>
    <property type="match status" value="1"/>
</dbReference>
<evidence type="ECO:0000256" key="1">
    <source>
        <dbReference type="SAM" id="MobiDB-lite"/>
    </source>
</evidence>
<feature type="region of interest" description="Disordered" evidence="1">
    <location>
        <begin position="62"/>
        <end position="87"/>
    </location>
</feature>
<evidence type="ECO:0008006" key="5">
    <source>
        <dbReference type="Google" id="ProtNLM"/>
    </source>
</evidence>
<reference evidence="4" key="1">
    <citation type="submission" date="2016-05" db="EMBL/GenBank/DDBJ databases">
        <title>Draft genome of Corynebacterium afermentans subsp. afermentans LCDC 88199T.</title>
        <authorList>
            <person name="Bernier A.-M."/>
            <person name="Bernard K."/>
        </authorList>
    </citation>
    <scope>NUCLEOTIDE SEQUENCE [LARGE SCALE GENOMIC DNA]</scope>
    <source>
        <strain evidence="4">NML01-0328</strain>
    </source>
</reference>
<dbReference type="RefSeq" id="WP_064104715.1">
    <property type="nucleotide sequence ID" value="NZ_LXSF01000012.1"/>
</dbReference>